<reference evidence="2 3" key="1">
    <citation type="submission" date="2018-02" db="EMBL/GenBank/DDBJ databases">
        <title>Subsurface microbial communities from deep shales in Ohio and West Virginia, USA.</title>
        <authorList>
            <person name="Wrighton K."/>
        </authorList>
    </citation>
    <scope>NUCLEOTIDE SEQUENCE [LARGE SCALE GENOMIC DNA]</scope>
    <source>
        <strain evidence="2 3">OWC-G53F</strain>
    </source>
</reference>
<dbReference type="PANTHER" id="PTHR35149:SF1">
    <property type="entry name" value="DUF5655 DOMAIN-CONTAINING PROTEIN"/>
    <property type="match status" value="1"/>
</dbReference>
<evidence type="ECO:0000259" key="1">
    <source>
        <dbReference type="Pfam" id="PF07510"/>
    </source>
</evidence>
<evidence type="ECO:0000313" key="3">
    <source>
        <dbReference type="Proteomes" id="UP000238071"/>
    </source>
</evidence>
<accession>A0A2S6GGT6</accession>
<keyword evidence="3" id="KW-1185">Reference proteome</keyword>
<organism evidence="2 3">
    <name type="scientific">Methylobacter tundripaludum</name>
    <dbReference type="NCBI Taxonomy" id="173365"/>
    <lineage>
        <taxon>Bacteria</taxon>
        <taxon>Pseudomonadati</taxon>
        <taxon>Pseudomonadota</taxon>
        <taxon>Gammaproteobacteria</taxon>
        <taxon>Methylococcales</taxon>
        <taxon>Methylococcaceae</taxon>
        <taxon>Methylobacter</taxon>
    </lineage>
</organism>
<dbReference type="Pfam" id="PF07510">
    <property type="entry name" value="GmrSD_C"/>
    <property type="match status" value="1"/>
</dbReference>
<dbReference type="AlphaFoldDB" id="A0A2S6GGT6"/>
<dbReference type="PANTHER" id="PTHR35149">
    <property type="entry name" value="SLL5132 PROTEIN"/>
    <property type="match status" value="1"/>
</dbReference>
<dbReference type="EMBL" id="PTIY01000026">
    <property type="protein sequence ID" value="PPK64437.1"/>
    <property type="molecule type" value="Genomic_DNA"/>
</dbReference>
<dbReference type="Proteomes" id="UP000238071">
    <property type="component" value="Unassembled WGS sequence"/>
</dbReference>
<comment type="caution">
    <text evidence="2">The sequence shown here is derived from an EMBL/GenBank/DDBJ whole genome shotgun (WGS) entry which is preliminary data.</text>
</comment>
<evidence type="ECO:0000313" key="2">
    <source>
        <dbReference type="EMBL" id="PPK64437.1"/>
    </source>
</evidence>
<feature type="domain" description="GmrSD restriction endonucleases C-terminal" evidence="1">
    <location>
        <begin position="243"/>
        <end position="377"/>
    </location>
</feature>
<dbReference type="InterPro" id="IPR011089">
    <property type="entry name" value="GmrSD_C"/>
</dbReference>
<protein>
    <submittedName>
        <fullName evidence="2">Uncharacterized protein DUF262</fullName>
    </submittedName>
</protein>
<name>A0A2S6GGT6_9GAMM</name>
<sequence length="385" mass="43389">MCQKSKDSEEELHAWLDYLETNMKIIVVVAPDDSNAFIIFETLNDRGLELAISDLLKNYLFHRSGEKIEETKNRWLSMVSILESASDDPLVVTYLRHFSMAKYGLIREKELFSVMKRKITSKKNALNYSSELSEGARVYSALINTEHEFWSDFDPKVRGSVSTLNLLGMTQIRPLLLSILEKFNEKNVCTTFQKLVSVAVRFQIVGGVGGGTMERLYADTAKSVTEGKITTSKEVISAFTNLPSDSAFKTGFSIASISKQKIARFYLRALEEEIIGKSSEQVPSIDTDRVNLEHILPSTPTQEWNATFKPDDFRAYHNRLGNLAIMASKLNSTVGNGSFAEKCEIYKKSSFSLTNSVADESVWNKQAIENRQLKMAELAVKIWAI</sequence>
<proteinExistence type="predicted"/>
<gene>
    <name evidence="2" type="ORF">B0F88_12629</name>
</gene>